<keyword evidence="1" id="KW-0812">Transmembrane</keyword>
<dbReference type="RefSeq" id="WP_007999668.1">
    <property type="nucleotide sequence ID" value="NZ_AOJI01000019.1"/>
</dbReference>
<keyword evidence="4" id="KW-1185">Reference proteome</keyword>
<feature type="transmembrane region" description="Helical" evidence="1">
    <location>
        <begin position="99"/>
        <end position="115"/>
    </location>
</feature>
<sequence>MNGRLVATVGTALTTFLLVSAVLTGLLAARIAFSAIVALPIGVLAGVAMAVATWARFWGDPDARPALLGGSAIGFALLAAAAVSYAVPPARGVVTAERALAFAGICAVAVFVLVSRSPDRFA</sequence>
<evidence type="ECO:0000313" key="4">
    <source>
        <dbReference type="Proteomes" id="UP000011575"/>
    </source>
</evidence>
<name>M0PDI7_9EURY</name>
<feature type="domain" description="DUF8147" evidence="2">
    <location>
        <begin position="3"/>
        <end position="113"/>
    </location>
</feature>
<gene>
    <name evidence="3" type="ORF">C461_06459</name>
</gene>
<dbReference type="Proteomes" id="UP000011575">
    <property type="component" value="Unassembled WGS sequence"/>
</dbReference>
<feature type="transmembrane region" description="Helical" evidence="1">
    <location>
        <begin position="66"/>
        <end position="87"/>
    </location>
</feature>
<dbReference type="Pfam" id="PF26472">
    <property type="entry name" value="DUF8147"/>
    <property type="match status" value="1"/>
</dbReference>
<dbReference type="STRING" id="1230454.C461_06459"/>
<reference evidence="3 4" key="1">
    <citation type="journal article" date="2014" name="PLoS Genet.">
        <title>Phylogenetically driven sequencing of extremely halophilic archaea reveals strategies for static and dynamic osmo-response.</title>
        <authorList>
            <person name="Becker E.A."/>
            <person name="Seitzer P.M."/>
            <person name="Tritt A."/>
            <person name="Larsen D."/>
            <person name="Krusor M."/>
            <person name="Yao A.I."/>
            <person name="Wu D."/>
            <person name="Madern D."/>
            <person name="Eisen J.A."/>
            <person name="Darling A.E."/>
            <person name="Facciotti M.T."/>
        </authorList>
    </citation>
    <scope>NUCLEOTIDE SEQUENCE [LARGE SCALE GENOMIC DNA]</scope>
    <source>
        <strain evidence="3 4">JCM 13560</strain>
    </source>
</reference>
<dbReference type="EMBL" id="AOJI01000019">
    <property type="protein sequence ID" value="EMA68202.1"/>
    <property type="molecule type" value="Genomic_DNA"/>
</dbReference>
<organism evidence="3 4">
    <name type="scientific">Halorubrum aidingense JCM 13560</name>
    <dbReference type="NCBI Taxonomy" id="1230454"/>
    <lineage>
        <taxon>Archaea</taxon>
        <taxon>Methanobacteriati</taxon>
        <taxon>Methanobacteriota</taxon>
        <taxon>Stenosarchaea group</taxon>
        <taxon>Halobacteria</taxon>
        <taxon>Halobacteriales</taxon>
        <taxon>Haloferacaceae</taxon>
        <taxon>Halorubrum</taxon>
    </lineage>
</organism>
<protein>
    <submittedName>
        <fullName evidence="3">Integral membrane protein</fullName>
    </submittedName>
</protein>
<dbReference type="OrthoDB" id="331653at2157"/>
<keyword evidence="1" id="KW-1133">Transmembrane helix</keyword>
<dbReference type="InterPro" id="IPR058460">
    <property type="entry name" value="DUF8147"/>
</dbReference>
<evidence type="ECO:0000256" key="1">
    <source>
        <dbReference type="SAM" id="Phobius"/>
    </source>
</evidence>
<proteinExistence type="predicted"/>
<evidence type="ECO:0000259" key="2">
    <source>
        <dbReference type="Pfam" id="PF26472"/>
    </source>
</evidence>
<feature type="transmembrane region" description="Helical" evidence="1">
    <location>
        <begin position="31"/>
        <end position="54"/>
    </location>
</feature>
<comment type="caution">
    <text evidence="3">The sequence shown here is derived from an EMBL/GenBank/DDBJ whole genome shotgun (WGS) entry which is preliminary data.</text>
</comment>
<keyword evidence="1" id="KW-0472">Membrane</keyword>
<evidence type="ECO:0000313" key="3">
    <source>
        <dbReference type="EMBL" id="EMA68202.1"/>
    </source>
</evidence>
<dbReference type="PATRIC" id="fig|1230454.4.peg.1308"/>
<dbReference type="AlphaFoldDB" id="M0PDI7"/>
<accession>M0PDI7</accession>